<accession>A0A8D9AU57</accession>
<keyword evidence="1" id="KW-0472">Membrane</keyword>
<feature type="transmembrane region" description="Helical" evidence="1">
    <location>
        <begin position="40"/>
        <end position="59"/>
    </location>
</feature>
<evidence type="ECO:0000256" key="1">
    <source>
        <dbReference type="SAM" id="Phobius"/>
    </source>
</evidence>
<protein>
    <submittedName>
        <fullName evidence="2">Uncharacterized protein</fullName>
    </submittedName>
</protein>
<sequence length="116" mass="12442">MLASTVFVIPLLFTLLGVVFAFTSLVLAILFVFTLCGKPAFVSCAKIVFVRCLFSLFGVSKLASFGPTVFVKSAVLVSFVFVLLGMSSFDLILYSFPLISFLATLDSSISSVMSSI</sequence>
<dbReference type="EMBL" id="HBUF01584382">
    <property type="protein sequence ID" value="CAG6771294.1"/>
    <property type="molecule type" value="Transcribed_RNA"/>
</dbReference>
<proteinExistence type="predicted"/>
<feature type="transmembrane region" description="Helical" evidence="1">
    <location>
        <begin position="6"/>
        <end position="33"/>
    </location>
</feature>
<dbReference type="EMBL" id="HBUF01584381">
    <property type="protein sequence ID" value="CAG6771293.1"/>
    <property type="molecule type" value="Transcribed_RNA"/>
</dbReference>
<keyword evidence="1" id="KW-0812">Transmembrane</keyword>
<reference evidence="2" key="1">
    <citation type="submission" date="2021-05" db="EMBL/GenBank/DDBJ databases">
        <authorList>
            <person name="Alioto T."/>
            <person name="Alioto T."/>
            <person name="Gomez Garrido J."/>
        </authorList>
    </citation>
    <scope>NUCLEOTIDE SEQUENCE</scope>
</reference>
<name>A0A8D9AU57_9HEMI</name>
<keyword evidence="1" id="KW-1133">Transmembrane helix</keyword>
<evidence type="ECO:0000313" key="2">
    <source>
        <dbReference type="EMBL" id="CAG6771294.1"/>
    </source>
</evidence>
<organism evidence="2">
    <name type="scientific">Cacopsylla melanoneura</name>
    <dbReference type="NCBI Taxonomy" id="428564"/>
    <lineage>
        <taxon>Eukaryota</taxon>
        <taxon>Metazoa</taxon>
        <taxon>Ecdysozoa</taxon>
        <taxon>Arthropoda</taxon>
        <taxon>Hexapoda</taxon>
        <taxon>Insecta</taxon>
        <taxon>Pterygota</taxon>
        <taxon>Neoptera</taxon>
        <taxon>Paraneoptera</taxon>
        <taxon>Hemiptera</taxon>
        <taxon>Sternorrhyncha</taxon>
        <taxon>Psylloidea</taxon>
        <taxon>Psyllidae</taxon>
        <taxon>Psyllinae</taxon>
        <taxon>Cacopsylla</taxon>
    </lineage>
</organism>
<dbReference type="AlphaFoldDB" id="A0A8D9AU57"/>